<evidence type="ECO:0000313" key="2">
    <source>
        <dbReference type="Proteomes" id="UP000198224"/>
    </source>
</evidence>
<sequence length="44" mass="4909">MALAQNVRSREEVDEVIATATRVLWQLRHTLPADVYATARTIAA</sequence>
<keyword evidence="2" id="KW-1185">Reference proteome</keyword>
<dbReference type="RefSeq" id="WP_269458276.1">
    <property type="nucleotide sequence ID" value="NZ_LT607409.1"/>
</dbReference>
<name>A0A1C4U846_9ACTN</name>
<dbReference type="Proteomes" id="UP000198224">
    <property type="component" value="Chromosome I"/>
</dbReference>
<dbReference type="AlphaFoldDB" id="A0A1C4U846"/>
<organism evidence="1 2">
    <name type="scientific">Micromonospora chokoriensis</name>
    <dbReference type="NCBI Taxonomy" id="356851"/>
    <lineage>
        <taxon>Bacteria</taxon>
        <taxon>Bacillati</taxon>
        <taxon>Actinomycetota</taxon>
        <taxon>Actinomycetes</taxon>
        <taxon>Micromonosporales</taxon>
        <taxon>Micromonosporaceae</taxon>
        <taxon>Micromonospora</taxon>
    </lineage>
</organism>
<gene>
    <name evidence="1" type="ORF">GA0070612_0177</name>
</gene>
<dbReference type="EMBL" id="LT607409">
    <property type="protein sequence ID" value="SCE67865.1"/>
    <property type="molecule type" value="Genomic_DNA"/>
</dbReference>
<evidence type="ECO:0000313" key="1">
    <source>
        <dbReference type="EMBL" id="SCE67865.1"/>
    </source>
</evidence>
<proteinExistence type="predicted"/>
<reference evidence="2" key="1">
    <citation type="submission" date="2016-06" db="EMBL/GenBank/DDBJ databases">
        <authorList>
            <person name="Varghese N."/>
            <person name="Submissions Spin"/>
        </authorList>
    </citation>
    <scope>NUCLEOTIDE SEQUENCE [LARGE SCALE GENOMIC DNA]</scope>
    <source>
        <strain evidence="2">DSM 45160</strain>
    </source>
</reference>
<accession>A0A1C4U846</accession>
<protein>
    <submittedName>
        <fullName evidence="1">Uncharacterized protein</fullName>
    </submittedName>
</protein>